<dbReference type="RefSeq" id="WP_198691458.1">
    <property type="nucleotide sequence ID" value="NZ_CAWPUD010000078.1"/>
</dbReference>
<evidence type="ECO:0000313" key="2">
    <source>
        <dbReference type="Proteomes" id="UP000696184"/>
    </source>
</evidence>
<proteinExistence type="predicted"/>
<protein>
    <submittedName>
        <fullName evidence="1">Uncharacterized protein</fullName>
    </submittedName>
</protein>
<dbReference type="EMBL" id="JACOII010000076">
    <property type="protein sequence ID" value="MBI6550719.1"/>
    <property type="molecule type" value="Genomic_DNA"/>
</dbReference>
<organism evidence="1 2">
    <name type="scientific">Xenorhabdus lircayensis</name>
    <dbReference type="NCBI Taxonomy" id="2763499"/>
    <lineage>
        <taxon>Bacteria</taxon>
        <taxon>Pseudomonadati</taxon>
        <taxon>Pseudomonadota</taxon>
        <taxon>Gammaproteobacteria</taxon>
        <taxon>Enterobacterales</taxon>
        <taxon>Morganellaceae</taxon>
        <taxon>Xenorhabdus</taxon>
    </lineage>
</organism>
<keyword evidence="2" id="KW-1185">Reference proteome</keyword>
<name>A0ABS0UB31_9GAMM</name>
<gene>
    <name evidence="1" type="ORF">H8A87_19025</name>
</gene>
<reference evidence="1 2" key="1">
    <citation type="submission" date="2020-08" db="EMBL/GenBank/DDBJ databases">
        <title>Description of Xenorhabdus lircayensis sp. nov., the symbiotic bacterium associated with the entomopathogenic nematode Steirnernema unicornum.</title>
        <authorList>
            <person name="Castaneda-Alvarez C."/>
            <person name="Prodan S."/>
            <person name="Zamorano A."/>
            <person name="San-Blas E."/>
            <person name="Aballay E."/>
        </authorList>
    </citation>
    <scope>NUCLEOTIDE SEQUENCE [LARGE SCALE GENOMIC DNA]</scope>
    <source>
        <strain evidence="1 2">VLS</strain>
    </source>
</reference>
<comment type="caution">
    <text evidence="1">The sequence shown here is derived from an EMBL/GenBank/DDBJ whole genome shotgun (WGS) entry which is preliminary data.</text>
</comment>
<accession>A0ABS0UB31</accession>
<sequence length="61" mass="6959">MNNNAHTLIGRAVCQLLETDSLICKEAIVEKMSDIFNSEYQGTYDALCENYNQALRILTQF</sequence>
<evidence type="ECO:0000313" key="1">
    <source>
        <dbReference type="EMBL" id="MBI6550719.1"/>
    </source>
</evidence>
<dbReference type="Proteomes" id="UP000696184">
    <property type="component" value="Unassembled WGS sequence"/>
</dbReference>